<dbReference type="Gene3D" id="3.30.565.10">
    <property type="entry name" value="Histidine kinase-like ATPase, C-terminal domain"/>
    <property type="match status" value="1"/>
</dbReference>
<dbReference type="SMART" id="SM00387">
    <property type="entry name" value="HATPase_c"/>
    <property type="match status" value="1"/>
</dbReference>
<dbReference type="InterPro" id="IPR003594">
    <property type="entry name" value="HATPase_dom"/>
</dbReference>
<dbReference type="InterPro" id="IPR036890">
    <property type="entry name" value="HATPase_C_sf"/>
</dbReference>
<evidence type="ECO:0000256" key="5">
    <source>
        <dbReference type="ARBA" id="ARBA00022777"/>
    </source>
</evidence>
<comment type="caution">
    <text evidence="8">The sequence shown here is derived from an EMBL/GenBank/DDBJ whole genome shotgun (WGS) entry which is preliminary data.</text>
</comment>
<dbReference type="GO" id="GO:0005886">
    <property type="term" value="C:plasma membrane"/>
    <property type="evidence" value="ECO:0007669"/>
    <property type="project" value="TreeGrafter"/>
</dbReference>
<evidence type="ECO:0000256" key="4">
    <source>
        <dbReference type="ARBA" id="ARBA00022741"/>
    </source>
</evidence>
<dbReference type="Proteomes" id="UP000272888">
    <property type="component" value="Unassembled WGS sequence"/>
</dbReference>
<dbReference type="EC" id="2.7.13.3" evidence="2"/>
<dbReference type="SUPFAM" id="SSF55874">
    <property type="entry name" value="ATPase domain of HSP90 chaperone/DNA topoisomerase II/histidine kinase"/>
    <property type="match status" value="1"/>
</dbReference>
<dbReference type="PRINTS" id="PR00344">
    <property type="entry name" value="BCTRLSENSOR"/>
</dbReference>
<dbReference type="EMBL" id="RAWB01000089">
    <property type="protein sequence ID" value="RKH61789.1"/>
    <property type="molecule type" value="Genomic_DNA"/>
</dbReference>
<dbReference type="RefSeq" id="WP_120643385.1">
    <property type="nucleotide sequence ID" value="NZ_RAWB01000089.1"/>
</dbReference>
<evidence type="ECO:0000259" key="7">
    <source>
        <dbReference type="PROSITE" id="PS50109"/>
    </source>
</evidence>
<dbReference type="InterPro" id="IPR004358">
    <property type="entry name" value="Sig_transdc_His_kin-like_C"/>
</dbReference>
<keyword evidence="4" id="KW-0547">Nucleotide-binding</keyword>
<evidence type="ECO:0000256" key="1">
    <source>
        <dbReference type="ARBA" id="ARBA00000085"/>
    </source>
</evidence>
<sequence>MSFIEELKGYLQHVRDTQGGQAGPSPFVPEVSWIRSELIQLFERVESAQPHVPPESLKFVFEEWTRKNRVDSFAKNLAILLQHSFLSGAPQPLIEEHLRLAMARRLGLHAPIASHTRAFELDRLSQIAWSSRSMLTPLDNSILDYALEIRAIRREGHRSEVGPIGEVLLSLTGRDAIQWLLHVEVTQSMGPLDDWRLSRDTAEYLLVNPENIRDPAYWILYPAAYSLRTLRRLEGLGLLVIVEEFDEVHGTAYTGYKLLNEGRRAFEALLLPDDSPFSVLAATLSQDESLAALEQQGSKVWSEANFSSSAIATARQARMVVHEIRNALVPAQIALGSLYTALVGSQSEAELARFRPRIDPGIDRALKFVTDLLKTTELAARAPEAFDLLRSLADAVSSLATPLRIHLQGSTDLPSLSGYRERFVLAIVNLLRNAEQAGAQQVSIESVLEANNRNILLTVDDDGSGVPPADRERIFQRGISLRPGGAGEGLALVKEVVEIELHGKIACVDKPGGGARFRMRLPVAERTPR</sequence>
<dbReference type="PROSITE" id="PS50109">
    <property type="entry name" value="HIS_KIN"/>
    <property type="match status" value="1"/>
</dbReference>
<dbReference type="PANTHER" id="PTHR44936:SF10">
    <property type="entry name" value="SENSOR PROTEIN RSTB"/>
    <property type="match status" value="1"/>
</dbReference>
<evidence type="ECO:0000313" key="8">
    <source>
        <dbReference type="EMBL" id="RKH61789.1"/>
    </source>
</evidence>
<keyword evidence="9" id="KW-1185">Reference proteome</keyword>
<feature type="domain" description="Histidine kinase" evidence="7">
    <location>
        <begin position="319"/>
        <end position="525"/>
    </location>
</feature>
<dbReference type="PANTHER" id="PTHR44936">
    <property type="entry name" value="SENSOR PROTEIN CREC"/>
    <property type="match status" value="1"/>
</dbReference>
<dbReference type="GO" id="GO:0000155">
    <property type="term" value="F:phosphorelay sensor kinase activity"/>
    <property type="evidence" value="ECO:0007669"/>
    <property type="project" value="TreeGrafter"/>
</dbReference>
<evidence type="ECO:0000256" key="3">
    <source>
        <dbReference type="ARBA" id="ARBA00022679"/>
    </source>
</evidence>
<dbReference type="GO" id="GO:0005524">
    <property type="term" value="F:ATP binding"/>
    <property type="evidence" value="ECO:0007669"/>
    <property type="project" value="UniProtKB-KW"/>
</dbReference>
<keyword evidence="5 8" id="KW-0418">Kinase</keyword>
<gene>
    <name evidence="8" type="ORF">D7V93_11180</name>
</gene>
<dbReference type="Pfam" id="PF02518">
    <property type="entry name" value="HATPase_c"/>
    <property type="match status" value="1"/>
</dbReference>
<reference evidence="9" key="1">
    <citation type="submission" date="2018-09" db="EMBL/GenBank/DDBJ databases">
        <authorList>
            <person name="Livingstone P.G."/>
            <person name="Whitworth D.E."/>
        </authorList>
    </citation>
    <scope>NUCLEOTIDE SEQUENCE [LARGE SCALE GENOMIC DNA]</scope>
    <source>
        <strain evidence="9">CA051B</strain>
    </source>
</reference>
<evidence type="ECO:0000313" key="9">
    <source>
        <dbReference type="Proteomes" id="UP000272888"/>
    </source>
</evidence>
<name>A0A3A8PZ82_9BACT</name>
<comment type="catalytic activity">
    <reaction evidence="1">
        <text>ATP + protein L-histidine = ADP + protein N-phospho-L-histidine.</text>
        <dbReference type="EC" id="2.7.13.3"/>
    </reaction>
</comment>
<dbReference type="InterPro" id="IPR005467">
    <property type="entry name" value="His_kinase_dom"/>
</dbReference>
<dbReference type="InterPro" id="IPR050980">
    <property type="entry name" value="2C_sensor_his_kinase"/>
</dbReference>
<evidence type="ECO:0000256" key="2">
    <source>
        <dbReference type="ARBA" id="ARBA00012438"/>
    </source>
</evidence>
<proteinExistence type="predicted"/>
<organism evidence="8 9">
    <name type="scientific">Corallococcus llansteffanensis</name>
    <dbReference type="NCBI Taxonomy" id="2316731"/>
    <lineage>
        <taxon>Bacteria</taxon>
        <taxon>Pseudomonadati</taxon>
        <taxon>Myxococcota</taxon>
        <taxon>Myxococcia</taxon>
        <taxon>Myxococcales</taxon>
        <taxon>Cystobacterineae</taxon>
        <taxon>Myxococcaceae</taxon>
        <taxon>Corallococcus</taxon>
    </lineage>
</organism>
<keyword evidence="6" id="KW-0067">ATP-binding</keyword>
<keyword evidence="3" id="KW-0808">Transferase</keyword>
<protein>
    <recommendedName>
        <fullName evidence="2">histidine kinase</fullName>
        <ecNumber evidence="2">2.7.13.3</ecNumber>
    </recommendedName>
</protein>
<evidence type="ECO:0000256" key="6">
    <source>
        <dbReference type="ARBA" id="ARBA00022840"/>
    </source>
</evidence>
<dbReference type="AlphaFoldDB" id="A0A3A8PZ82"/>
<accession>A0A3A8PZ82</accession>